<evidence type="ECO:0000259" key="3">
    <source>
        <dbReference type="Pfam" id="PF00188"/>
    </source>
</evidence>
<dbReference type="InterPro" id="IPR014044">
    <property type="entry name" value="CAP_dom"/>
</dbReference>
<dbReference type="InterPro" id="IPR035940">
    <property type="entry name" value="CAP_sf"/>
</dbReference>
<keyword evidence="5" id="KW-1185">Reference proteome</keyword>
<dbReference type="Pfam" id="PF00188">
    <property type="entry name" value="CAP"/>
    <property type="match status" value="1"/>
</dbReference>
<evidence type="ECO:0000313" key="4">
    <source>
        <dbReference type="EMBL" id="MDQ0674654.1"/>
    </source>
</evidence>
<dbReference type="SUPFAM" id="SSF55797">
    <property type="entry name" value="PR-1-like"/>
    <property type="match status" value="1"/>
</dbReference>
<protein>
    <submittedName>
        <fullName evidence="4">Uncharacterized protein YkwD</fullName>
    </submittedName>
</protein>
<evidence type="ECO:0000313" key="5">
    <source>
        <dbReference type="Proteomes" id="UP001236806"/>
    </source>
</evidence>
<comment type="caution">
    <text evidence="4">The sequence shown here is derived from an EMBL/GenBank/DDBJ whole genome shotgun (WGS) entry which is preliminary data.</text>
</comment>
<feature type="chain" id="PRO_5045134522" evidence="2">
    <location>
        <begin position="26"/>
        <end position="587"/>
    </location>
</feature>
<evidence type="ECO:0000256" key="2">
    <source>
        <dbReference type="SAM" id="SignalP"/>
    </source>
</evidence>
<gene>
    <name evidence="4" type="ORF">QFZ36_002215</name>
</gene>
<feature type="domain" description="SCP" evidence="3">
    <location>
        <begin position="184"/>
        <end position="297"/>
    </location>
</feature>
<reference evidence="4 5" key="1">
    <citation type="submission" date="2023-07" db="EMBL/GenBank/DDBJ databases">
        <title>Comparative genomics of wheat-associated soil bacteria to identify genetic determinants of phenazine resistance.</title>
        <authorList>
            <person name="Mouncey N."/>
        </authorList>
    </citation>
    <scope>NUCLEOTIDE SEQUENCE [LARGE SCALE GENOMIC DNA]</scope>
    <source>
        <strain evidence="4 5">W1I3</strain>
    </source>
</reference>
<sequence>MNKLVAPAFLGVLCSLVLVSSSVGVLPSPLAASQSAAAGPHSVTLGPPTADGGGARGDSSVLSRLTPAVDPDIRPASPSSAASAPAAQQVTGQQVTGQQVTGRQAIGQPTTAGASTEALVPPAPATTASASASEVPSIPALWAPDEELETPSPTRLAAPESLSAMPAPEALVPDSNAAAILTVFNRINEYRVSKGLNPVKYHPTVAGLAQEWSDSIASREVIEHRASFWTDPRAMNPNNGAGEVIAIRTDRDAAQLVEWWKGSPGHNAMLLDPRFNVMGAGISYTNSTYQIWGVVNFFGYTTLPAGTINSPGGAGSGGAFPLPAPSMCDAPARHMPPTLDLSAAAIKGPGDLATVDSSGQLLARAASGVRTFAAARVIGSGFAGAKEVFTTDWDRDGAFDLLTQWTSGALTLHRGVATGGFQAPVTLGSGGWDTLTLAVGGWCANNRLPQILALDGAGNLYLYPNRGTGDLYERTLVSAIGAAQKLSMVDYDADGFQDLLALRADGSVQLHRGWGTTALRAETRPTVATGWGDVTGIRPLKDVTALNSTGLALRRANDVVQYWDLTSGSLAAPSNIPGPWTGQRLAQ</sequence>
<dbReference type="PANTHER" id="PTHR31157">
    <property type="entry name" value="SCP DOMAIN-CONTAINING PROTEIN"/>
    <property type="match status" value="1"/>
</dbReference>
<feature type="compositionally biased region" description="Low complexity" evidence="1">
    <location>
        <begin position="75"/>
        <end position="105"/>
    </location>
</feature>
<name>A0ABU0PL06_9MICC</name>
<feature type="compositionally biased region" description="Low complexity" evidence="1">
    <location>
        <begin position="117"/>
        <end position="135"/>
    </location>
</feature>
<dbReference type="EMBL" id="JAUSXB010000001">
    <property type="protein sequence ID" value="MDQ0674654.1"/>
    <property type="molecule type" value="Genomic_DNA"/>
</dbReference>
<dbReference type="Gene3D" id="3.40.33.10">
    <property type="entry name" value="CAP"/>
    <property type="match status" value="1"/>
</dbReference>
<feature type="signal peptide" evidence="2">
    <location>
        <begin position="1"/>
        <end position="25"/>
    </location>
</feature>
<dbReference type="Proteomes" id="UP001236806">
    <property type="component" value="Unassembled WGS sequence"/>
</dbReference>
<evidence type="ECO:0000256" key="1">
    <source>
        <dbReference type="SAM" id="MobiDB-lite"/>
    </source>
</evidence>
<dbReference type="PANTHER" id="PTHR31157:SF1">
    <property type="entry name" value="SCP DOMAIN-CONTAINING PROTEIN"/>
    <property type="match status" value="1"/>
</dbReference>
<dbReference type="SUPFAM" id="SSF69318">
    <property type="entry name" value="Integrin alpha N-terminal domain"/>
    <property type="match status" value="1"/>
</dbReference>
<dbReference type="CDD" id="cd05379">
    <property type="entry name" value="CAP_bacterial"/>
    <property type="match status" value="1"/>
</dbReference>
<dbReference type="InterPro" id="IPR028994">
    <property type="entry name" value="Integrin_alpha_N"/>
</dbReference>
<organism evidence="4 5">
    <name type="scientific">Pseudarthrobacter siccitolerans</name>
    <dbReference type="NCBI Taxonomy" id="861266"/>
    <lineage>
        <taxon>Bacteria</taxon>
        <taxon>Bacillati</taxon>
        <taxon>Actinomycetota</taxon>
        <taxon>Actinomycetes</taxon>
        <taxon>Micrococcales</taxon>
        <taxon>Micrococcaceae</taxon>
        <taxon>Pseudarthrobacter</taxon>
    </lineage>
</organism>
<accession>A0ABU0PL06</accession>
<feature type="region of interest" description="Disordered" evidence="1">
    <location>
        <begin position="36"/>
        <end position="135"/>
    </location>
</feature>
<keyword evidence="2" id="KW-0732">Signal</keyword>
<proteinExistence type="predicted"/>